<evidence type="ECO:0000313" key="8">
    <source>
        <dbReference type="Proteomes" id="UP000004994"/>
    </source>
</evidence>
<keyword evidence="1" id="KW-0547">Nucleotide-binding</keyword>
<dbReference type="Pfam" id="PF00271">
    <property type="entry name" value="Helicase_C"/>
    <property type="match status" value="1"/>
</dbReference>
<dbReference type="GO" id="GO:0016787">
    <property type="term" value="F:hydrolase activity"/>
    <property type="evidence" value="ECO:0007669"/>
    <property type="project" value="UniProtKB-KW"/>
</dbReference>
<keyword evidence="5" id="KW-1133">Transmembrane helix</keyword>
<dbReference type="Gene3D" id="3.40.50.300">
    <property type="entry name" value="P-loop containing nucleotide triphosphate hydrolases"/>
    <property type="match status" value="1"/>
</dbReference>
<feature type="domain" description="Helicase C-terminal" evidence="6">
    <location>
        <begin position="43"/>
        <end position="73"/>
    </location>
</feature>
<keyword evidence="5" id="KW-0472">Membrane</keyword>
<accession>A0A3Q7I2W6</accession>
<keyword evidence="5" id="KW-0812">Transmembrane</keyword>
<proteinExistence type="predicted"/>
<dbReference type="GO" id="GO:0004386">
    <property type="term" value="F:helicase activity"/>
    <property type="evidence" value="ECO:0007669"/>
    <property type="project" value="UniProtKB-KW"/>
</dbReference>
<name>A0A3Q7I2W6_SOLLC</name>
<protein>
    <recommendedName>
        <fullName evidence="6">Helicase C-terminal domain-containing protein</fullName>
    </recommendedName>
</protein>
<dbReference type="GO" id="GO:0005524">
    <property type="term" value="F:ATP binding"/>
    <property type="evidence" value="ECO:0007669"/>
    <property type="project" value="UniProtKB-KW"/>
</dbReference>
<evidence type="ECO:0000256" key="3">
    <source>
        <dbReference type="ARBA" id="ARBA00022806"/>
    </source>
</evidence>
<keyword evidence="3" id="KW-0347">Helicase</keyword>
<dbReference type="EnsemblPlants" id="Solyc07g018435.1.1">
    <property type="protein sequence ID" value="Solyc07g018435.1.1"/>
    <property type="gene ID" value="Solyc07g018435.1"/>
</dbReference>
<dbReference type="InParanoid" id="A0A3Q7I2W6"/>
<dbReference type="Gramene" id="Solyc07g018435.1.1">
    <property type="protein sequence ID" value="Solyc07g018435.1.1"/>
    <property type="gene ID" value="Solyc07g018435.1"/>
</dbReference>
<sequence>MTFHFLLEIIFKWIRTWFHAMLFHHFMVVLLPRLVGLIKDRLDLFSRGIDIQAANVVINFDFPKNSETYLHRVRQSERYVKLGLAVSQALDITGCSVKAVKATQ</sequence>
<dbReference type="SUPFAM" id="SSF52540">
    <property type="entry name" value="P-loop containing nucleoside triphosphate hydrolases"/>
    <property type="match status" value="1"/>
</dbReference>
<evidence type="ECO:0000259" key="6">
    <source>
        <dbReference type="Pfam" id="PF00271"/>
    </source>
</evidence>
<dbReference type="InterPro" id="IPR001650">
    <property type="entry name" value="Helicase_C-like"/>
</dbReference>
<feature type="transmembrane region" description="Helical" evidence="5">
    <location>
        <begin position="16"/>
        <end position="38"/>
    </location>
</feature>
<evidence type="ECO:0000256" key="5">
    <source>
        <dbReference type="SAM" id="Phobius"/>
    </source>
</evidence>
<dbReference type="AlphaFoldDB" id="A0A3Q7I2W6"/>
<evidence type="ECO:0000256" key="2">
    <source>
        <dbReference type="ARBA" id="ARBA00022801"/>
    </source>
</evidence>
<evidence type="ECO:0000256" key="1">
    <source>
        <dbReference type="ARBA" id="ARBA00022741"/>
    </source>
</evidence>
<dbReference type="STRING" id="4081.A0A3Q7I2W6"/>
<dbReference type="PANTHER" id="PTHR47960">
    <property type="entry name" value="DEAD-BOX ATP-DEPENDENT RNA HELICASE 50"/>
    <property type="match status" value="1"/>
</dbReference>
<keyword evidence="2" id="KW-0378">Hydrolase</keyword>
<reference evidence="7" key="2">
    <citation type="submission" date="2019-01" db="UniProtKB">
        <authorList>
            <consortium name="EnsemblPlants"/>
        </authorList>
    </citation>
    <scope>IDENTIFICATION</scope>
    <source>
        <strain evidence="7">cv. Heinz 1706</strain>
    </source>
</reference>
<organism evidence="7">
    <name type="scientific">Solanum lycopersicum</name>
    <name type="common">Tomato</name>
    <name type="synonym">Lycopersicon esculentum</name>
    <dbReference type="NCBI Taxonomy" id="4081"/>
    <lineage>
        <taxon>Eukaryota</taxon>
        <taxon>Viridiplantae</taxon>
        <taxon>Streptophyta</taxon>
        <taxon>Embryophyta</taxon>
        <taxon>Tracheophyta</taxon>
        <taxon>Spermatophyta</taxon>
        <taxon>Magnoliopsida</taxon>
        <taxon>eudicotyledons</taxon>
        <taxon>Gunneridae</taxon>
        <taxon>Pentapetalae</taxon>
        <taxon>asterids</taxon>
        <taxon>lamiids</taxon>
        <taxon>Solanales</taxon>
        <taxon>Solanaceae</taxon>
        <taxon>Solanoideae</taxon>
        <taxon>Solaneae</taxon>
        <taxon>Solanum</taxon>
        <taxon>Solanum subgen. Lycopersicon</taxon>
    </lineage>
</organism>
<evidence type="ECO:0000313" key="7">
    <source>
        <dbReference type="EnsemblPlants" id="Solyc07g018435.1.1"/>
    </source>
</evidence>
<keyword evidence="8" id="KW-1185">Reference proteome</keyword>
<dbReference type="InterPro" id="IPR027417">
    <property type="entry name" value="P-loop_NTPase"/>
</dbReference>
<evidence type="ECO:0000256" key="4">
    <source>
        <dbReference type="ARBA" id="ARBA00022840"/>
    </source>
</evidence>
<reference evidence="7" key="1">
    <citation type="journal article" date="2012" name="Nature">
        <title>The tomato genome sequence provides insights into fleshy fruit evolution.</title>
        <authorList>
            <consortium name="Tomato Genome Consortium"/>
        </authorList>
    </citation>
    <scope>NUCLEOTIDE SEQUENCE [LARGE SCALE GENOMIC DNA]</scope>
    <source>
        <strain evidence="7">cv. Heinz 1706</strain>
    </source>
</reference>
<keyword evidence="4" id="KW-0067">ATP-binding</keyword>
<dbReference type="Proteomes" id="UP000004994">
    <property type="component" value="Chromosome 7"/>
</dbReference>